<reference evidence="1 2" key="1">
    <citation type="submission" date="2024-01" db="EMBL/GenBank/DDBJ databases">
        <title>The genome of the rayed Mediterranean limpet Patella caerulea (Linnaeus, 1758).</title>
        <authorList>
            <person name="Anh-Thu Weber A."/>
            <person name="Halstead-Nussloch G."/>
        </authorList>
    </citation>
    <scope>NUCLEOTIDE SEQUENCE [LARGE SCALE GENOMIC DNA]</scope>
    <source>
        <strain evidence="1">AATW-2023a</strain>
        <tissue evidence="1">Whole specimen</tissue>
    </source>
</reference>
<dbReference type="AlphaFoldDB" id="A0AAN8IXD0"/>
<organism evidence="1 2">
    <name type="scientific">Patella caerulea</name>
    <name type="common">Rayed Mediterranean limpet</name>
    <dbReference type="NCBI Taxonomy" id="87958"/>
    <lineage>
        <taxon>Eukaryota</taxon>
        <taxon>Metazoa</taxon>
        <taxon>Spiralia</taxon>
        <taxon>Lophotrochozoa</taxon>
        <taxon>Mollusca</taxon>
        <taxon>Gastropoda</taxon>
        <taxon>Patellogastropoda</taxon>
        <taxon>Patelloidea</taxon>
        <taxon>Patellidae</taxon>
        <taxon>Patella</taxon>
    </lineage>
</organism>
<proteinExistence type="predicted"/>
<name>A0AAN8IXD0_PATCE</name>
<sequence>MTTLIPTTRYCDVCYGGLGDRSYRIITSSMVNEFDEVIIAIGMTPTREKNTYACRHCSYKIKRIKHYDQVLKTRLDEIRKKRSEICEDLRRLHVENKGKTPENLTMTVQRPNTFAQSQVKGFRCILPASNSPFFMKSNPVPVTVNFNKNVNTIPSSSFVNSTESANISKLNEESDHDVSPDTVKNVNSLGLEIPTLLNSQKHSGSEIGIQKEVTLQPKATQGHSNLKKGINEAITLPTQIIPGHHNLEIDIKEAVTLPTHLKMGIKEGMTLPTQTTPGHQSCGIGTNEGMTLPTQSTQGQPNLKMGLKDGMILPIQTKPEQHSLGICTNEGMPLPTQTKPGQPNLGTGINEGMTLPTPATQGKQNFGICTNEGMTLSTQATQGQHNCGIGTNKGMTLLTRTVCTPGQPDPGIGIKEDTDMECEEDDTIMPKNILHVPVLASPFSSPDPQNTTKNKTPQSIIINNLNQFPPISSTMKSVESPNKMPMDFAINKILNSSNSSSVVFQVTEKTQTEHGHSTSISSQTHFLVPMTLPASTSIGQPCIESTPDHSGITEEMTPGQSVVGSKLKEGLVIPLTNRHSDTGSDIHVKDEMKEEEDDILMPKVYFSESNDSKINGQVGVSKTKKHLINQFKDFSQFQKIASPTFY</sequence>
<comment type="caution">
    <text evidence="1">The sequence shown here is derived from an EMBL/GenBank/DDBJ whole genome shotgun (WGS) entry which is preliminary data.</text>
</comment>
<dbReference type="EMBL" id="JAZGQO010000018">
    <property type="protein sequence ID" value="KAK6168060.1"/>
    <property type="molecule type" value="Genomic_DNA"/>
</dbReference>
<accession>A0AAN8IXD0</accession>
<keyword evidence="2" id="KW-1185">Reference proteome</keyword>
<evidence type="ECO:0000313" key="2">
    <source>
        <dbReference type="Proteomes" id="UP001347796"/>
    </source>
</evidence>
<evidence type="ECO:0000313" key="1">
    <source>
        <dbReference type="EMBL" id="KAK6168060.1"/>
    </source>
</evidence>
<protein>
    <submittedName>
        <fullName evidence="1">Uncharacterized protein</fullName>
    </submittedName>
</protein>
<gene>
    <name evidence="1" type="ORF">SNE40_021961</name>
</gene>
<dbReference type="Proteomes" id="UP001347796">
    <property type="component" value="Unassembled WGS sequence"/>
</dbReference>